<reference evidence="3" key="1">
    <citation type="journal article" date="2019" name="Int. J. Syst. Evol. Microbiol.">
        <title>The Global Catalogue of Microorganisms (GCM) 10K type strain sequencing project: providing services to taxonomists for standard genome sequencing and annotation.</title>
        <authorList>
            <consortium name="The Broad Institute Genomics Platform"/>
            <consortium name="The Broad Institute Genome Sequencing Center for Infectious Disease"/>
            <person name="Wu L."/>
            <person name="Ma J."/>
        </authorList>
    </citation>
    <scope>NUCLEOTIDE SEQUENCE [LARGE SCALE GENOMIC DNA]</scope>
    <source>
        <strain evidence="3">CECT 7649</strain>
    </source>
</reference>
<keyword evidence="1" id="KW-1133">Transmembrane helix</keyword>
<keyword evidence="1" id="KW-0472">Membrane</keyword>
<sequence>MKIKQNSYIFIIISFISFSFYGQDISLFKQYNGRYDFVFIGNTLNTIENNNIDGLPSPPCTILTNSSAQLNLNQDNSIENAYLYWAGSGTGDFEVKLNNQTISAVRTFSNENSRGFPFFSAFADVTSLIQSTGNGVYNFSDLDLTDIIADYCPFGGNFAGWAIVIIYKNKDLPLNQLTVYDGLQSVPNEINITLNSLNVIDNNDAKIGFVAWEGDKNIANNESLLINGNLIANPPLNPGNNAFNGTNSFFGTSNLYNMDLDVYNIQNNIKIGDTNASIRLTSNQDFVMINAIVTKLNSQLPDATIRINKINKTCNSKKIVVDYTVFNSNSTNPLSAGTPIAIYANEKLIQQTKTNTTLPIDESETATISINIPENIPNNFELKFVIDDNGTGQGIVNEINEINNTFSEEVTLLVSDILETLEDQISCNLGLGRAIFNFSKYEDLIKVNATDIVQFYESTTDLENEINPISGISNYSAASTPKTIFVKVDNGTCFNTTSFLLNSRNCPPIVYNFISANNDTKNDTFFIDGLRNIFLNFKLSIYNRWGTLVWNGNNNTPDWDGFANQGFLINSLQIAAGTYYYILELNDPDYSKPIVGYLFLTR</sequence>
<feature type="transmembrane region" description="Helical" evidence="1">
    <location>
        <begin position="7"/>
        <end position="23"/>
    </location>
</feature>
<comment type="caution">
    <text evidence="2">The sequence shown here is derived from an EMBL/GenBank/DDBJ whole genome shotgun (WGS) entry which is preliminary data.</text>
</comment>
<name>A0ABW3J3W9_9FLAO</name>
<accession>A0ABW3J3W9</accession>
<evidence type="ECO:0000313" key="2">
    <source>
        <dbReference type="EMBL" id="MFD0984791.1"/>
    </source>
</evidence>
<dbReference type="NCBIfam" id="TIGR04131">
    <property type="entry name" value="Bac_Flav_CTERM"/>
    <property type="match status" value="1"/>
</dbReference>
<evidence type="ECO:0000256" key="1">
    <source>
        <dbReference type="SAM" id="Phobius"/>
    </source>
</evidence>
<dbReference type="Proteomes" id="UP001597051">
    <property type="component" value="Unassembled WGS sequence"/>
</dbReference>
<dbReference type="Pfam" id="PF13585">
    <property type="entry name" value="CHU_C"/>
    <property type="match status" value="1"/>
</dbReference>
<keyword evidence="3" id="KW-1185">Reference proteome</keyword>
<gene>
    <name evidence="2" type="ORF">ACFQ0S_09925</name>
</gene>
<dbReference type="Gene3D" id="2.60.40.10">
    <property type="entry name" value="Immunoglobulins"/>
    <property type="match status" value="1"/>
</dbReference>
<dbReference type="RefSeq" id="WP_379756993.1">
    <property type="nucleotide sequence ID" value="NZ_JBHSYB010000026.1"/>
</dbReference>
<proteinExistence type="predicted"/>
<evidence type="ECO:0000313" key="3">
    <source>
        <dbReference type="Proteomes" id="UP001597051"/>
    </source>
</evidence>
<dbReference type="EMBL" id="JBHTIZ010000025">
    <property type="protein sequence ID" value="MFD0984791.1"/>
    <property type="molecule type" value="Genomic_DNA"/>
</dbReference>
<protein>
    <submittedName>
        <fullName evidence="2">Gliding motility-associated C-terminal domain-containing protein</fullName>
    </submittedName>
</protein>
<keyword evidence="1" id="KW-0812">Transmembrane</keyword>
<dbReference type="InterPro" id="IPR013783">
    <property type="entry name" value="Ig-like_fold"/>
</dbReference>
<organism evidence="2 3">
    <name type="scientific">Flavobacterium myungsuense</name>
    <dbReference type="NCBI Taxonomy" id="651823"/>
    <lineage>
        <taxon>Bacteria</taxon>
        <taxon>Pseudomonadati</taxon>
        <taxon>Bacteroidota</taxon>
        <taxon>Flavobacteriia</taxon>
        <taxon>Flavobacteriales</taxon>
        <taxon>Flavobacteriaceae</taxon>
        <taxon>Flavobacterium</taxon>
    </lineage>
</organism>
<dbReference type="InterPro" id="IPR026341">
    <property type="entry name" value="T9SS_type_B"/>
</dbReference>